<evidence type="ECO:0000313" key="5">
    <source>
        <dbReference type="Proteomes" id="UP001197770"/>
    </source>
</evidence>
<name>A0ABS8GNR0_9FLAO</name>
<dbReference type="Proteomes" id="UP001197770">
    <property type="component" value="Unassembled WGS sequence"/>
</dbReference>
<feature type="DNA-binding region" description="H-T-H motif" evidence="2">
    <location>
        <begin position="22"/>
        <end position="41"/>
    </location>
</feature>
<dbReference type="PANTHER" id="PTHR43479:SF11">
    <property type="entry name" value="ACREF_ENVCD OPERON REPRESSOR-RELATED"/>
    <property type="match status" value="1"/>
</dbReference>
<sequence length="201" mass="23594">MKDEILKHSSELFLTQGFKSVTMDDIATHMGISKKTIYTSFTNKTELVREVGSKILADLKQTIECLVGEHMNPIEELYEIKKYVMHYLKGERSYPIQQMQKYYPAIYDELKNDQYEFMQRCVLRNLNHGLEKGLYRTNIDPEFISRIYFLGITGIKDQSLFPIEQFAPAKLHETYLEYHLRGIVTPEGRKILNNLIQSNED</sequence>
<protein>
    <submittedName>
        <fullName evidence="4">TetR/AcrR family transcriptional regulator</fullName>
    </submittedName>
</protein>
<dbReference type="PANTHER" id="PTHR43479">
    <property type="entry name" value="ACREF/ENVCD OPERON REPRESSOR-RELATED"/>
    <property type="match status" value="1"/>
</dbReference>
<dbReference type="Gene3D" id="1.10.10.60">
    <property type="entry name" value="Homeodomain-like"/>
    <property type="match status" value="1"/>
</dbReference>
<evidence type="ECO:0000259" key="3">
    <source>
        <dbReference type="PROSITE" id="PS50977"/>
    </source>
</evidence>
<dbReference type="InterPro" id="IPR036271">
    <property type="entry name" value="Tet_transcr_reg_TetR-rel_C_sf"/>
</dbReference>
<dbReference type="SUPFAM" id="SSF46689">
    <property type="entry name" value="Homeodomain-like"/>
    <property type="match status" value="1"/>
</dbReference>
<gene>
    <name evidence="4" type="ORF">LLW17_02440</name>
</gene>
<dbReference type="Pfam" id="PF00440">
    <property type="entry name" value="TetR_N"/>
    <property type="match status" value="1"/>
</dbReference>
<proteinExistence type="predicted"/>
<dbReference type="InterPro" id="IPR009057">
    <property type="entry name" value="Homeodomain-like_sf"/>
</dbReference>
<comment type="caution">
    <text evidence="4">The sequence shown here is derived from an EMBL/GenBank/DDBJ whole genome shotgun (WGS) entry which is preliminary data.</text>
</comment>
<evidence type="ECO:0000313" key="4">
    <source>
        <dbReference type="EMBL" id="MCC4211565.1"/>
    </source>
</evidence>
<accession>A0ABS8GNR0</accession>
<organism evidence="4 5">
    <name type="scientific">Leeuwenhoekiella parthenopeia</name>
    <dbReference type="NCBI Taxonomy" id="2890320"/>
    <lineage>
        <taxon>Bacteria</taxon>
        <taxon>Pseudomonadati</taxon>
        <taxon>Bacteroidota</taxon>
        <taxon>Flavobacteriia</taxon>
        <taxon>Flavobacteriales</taxon>
        <taxon>Flavobacteriaceae</taxon>
        <taxon>Leeuwenhoekiella</taxon>
    </lineage>
</organism>
<dbReference type="PRINTS" id="PR00455">
    <property type="entry name" value="HTHTETR"/>
</dbReference>
<evidence type="ECO:0000256" key="2">
    <source>
        <dbReference type="PROSITE-ProRule" id="PRU00335"/>
    </source>
</evidence>
<feature type="domain" description="HTH tetR-type" evidence="3">
    <location>
        <begin position="1"/>
        <end position="59"/>
    </location>
</feature>
<keyword evidence="5" id="KW-1185">Reference proteome</keyword>
<dbReference type="EMBL" id="JAJGMW010000002">
    <property type="protein sequence ID" value="MCC4211565.1"/>
    <property type="molecule type" value="Genomic_DNA"/>
</dbReference>
<evidence type="ECO:0000256" key="1">
    <source>
        <dbReference type="ARBA" id="ARBA00023125"/>
    </source>
</evidence>
<dbReference type="InterPro" id="IPR050624">
    <property type="entry name" value="HTH-type_Tx_Regulator"/>
</dbReference>
<dbReference type="InterPro" id="IPR001647">
    <property type="entry name" value="HTH_TetR"/>
</dbReference>
<dbReference type="Gene3D" id="1.10.357.10">
    <property type="entry name" value="Tetracycline Repressor, domain 2"/>
    <property type="match status" value="1"/>
</dbReference>
<reference evidence="4 5" key="1">
    <citation type="submission" date="2021-11" db="EMBL/GenBank/DDBJ databases">
        <title>Seasonal and diel survey of microbial diversity of the Tyrrhenian coast.</title>
        <authorList>
            <person name="Gattoni G."/>
            <person name="Corral P."/>
        </authorList>
    </citation>
    <scope>NUCLEOTIDE SEQUENCE [LARGE SCALE GENOMIC DNA]</scope>
    <source>
        <strain evidence="4 5">Mr9</strain>
    </source>
</reference>
<keyword evidence="1 2" id="KW-0238">DNA-binding</keyword>
<dbReference type="PROSITE" id="PS50977">
    <property type="entry name" value="HTH_TETR_2"/>
    <property type="match status" value="1"/>
</dbReference>
<dbReference type="SUPFAM" id="SSF48498">
    <property type="entry name" value="Tetracyclin repressor-like, C-terminal domain"/>
    <property type="match status" value="1"/>
</dbReference>